<dbReference type="OMA" id="WAHAMIT"/>
<name>A0A168QB60_ABSGL</name>
<dbReference type="InterPro" id="IPR050700">
    <property type="entry name" value="YIM1/Zinc_Alcohol_DH_Fams"/>
</dbReference>
<dbReference type="PANTHER" id="PTHR11695">
    <property type="entry name" value="ALCOHOL DEHYDROGENASE RELATED"/>
    <property type="match status" value="1"/>
</dbReference>
<dbReference type="SUPFAM" id="SSF51735">
    <property type="entry name" value="NAD(P)-binding Rossmann-fold domains"/>
    <property type="match status" value="1"/>
</dbReference>
<dbReference type="GO" id="GO:0016491">
    <property type="term" value="F:oxidoreductase activity"/>
    <property type="evidence" value="ECO:0007669"/>
    <property type="project" value="InterPro"/>
</dbReference>
<dbReference type="Gene3D" id="3.40.50.720">
    <property type="entry name" value="NAD(P)-binding Rossmann-like Domain"/>
    <property type="match status" value="1"/>
</dbReference>
<proteinExistence type="predicted"/>
<dbReference type="Pfam" id="PF13602">
    <property type="entry name" value="ADH_zinc_N_2"/>
    <property type="match status" value="1"/>
</dbReference>
<accession>A0A168QB60</accession>
<feature type="domain" description="Enoyl reductase (ER)" evidence="1">
    <location>
        <begin position="17"/>
        <end position="346"/>
    </location>
</feature>
<reference evidence="2" key="1">
    <citation type="submission" date="2016-04" db="EMBL/GenBank/DDBJ databases">
        <authorList>
            <person name="Evans L.H."/>
            <person name="Alamgir A."/>
            <person name="Owens N."/>
            <person name="Weber N.D."/>
            <person name="Virtaneva K."/>
            <person name="Barbian K."/>
            <person name="Babar A."/>
            <person name="Rosenke K."/>
        </authorList>
    </citation>
    <scope>NUCLEOTIDE SEQUENCE [LARGE SCALE GENOMIC DNA]</scope>
    <source>
        <strain evidence="2">CBS 101.48</strain>
    </source>
</reference>
<dbReference type="Pfam" id="PF08240">
    <property type="entry name" value="ADH_N"/>
    <property type="match status" value="1"/>
</dbReference>
<sequence length="354" mass="37893">MTNVPTTMNALVLDSYGPPETAFKYSTVPVPRLSKPTEVLIQVVAASINPIEAKMRSGNIPSFFVKKKAILGADYSGVVVEAGAKVVDFKVNDAVFGTFRHPFGPQGTYAEYVVVDTVKDEGLIAKKPDTTSFVDAASLGIAALTSMVAIVDSHPDPIKKVLVIGASGGVGMFGIQMAKERGAYTVGICSGRNKDLVLNTYGADRVVDYTQPNALAGEEPNSYDIVFDLIGGDDYYNSCMPLVKEKTGIFISAVGPAEHFGSKNVGVMTVVSVGATYVYRKLFASRRYAIVGALPHNKIKTGIGPWLQPGKKFKAYVPEENIYDLKDGAKAHAKIDSHRAVGKVVLRVSPDPIK</sequence>
<dbReference type="InterPro" id="IPR036291">
    <property type="entry name" value="NAD(P)-bd_dom_sf"/>
</dbReference>
<dbReference type="STRING" id="4829.A0A168QB60"/>
<dbReference type="FunCoup" id="A0A168QB60">
    <property type="interactions" value="452"/>
</dbReference>
<evidence type="ECO:0000313" key="2">
    <source>
        <dbReference type="EMBL" id="SAM04150.1"/>
    </source>
</evidence>
<keyword evidence="3" id="KW-1185">Reference proteome</keyword>
<dbReference type="CDD" id="cd08267">
    <property type="entry name" value="MDR1"/>
    <property type="match status" value="1"/>
</dbReference>
<dbReference type="Proteomes" id="UP000078561">
    <property type="component" value="Unassembled WGS sequence"/>
</dbReference>
<protein>
    <recommendedName>
        <fullName evidence="1">Enoyl reductase (ER) domain-containing protein</fullName>
    </recommendedName>
</protein>
<gene>
    <name evidence="2" type="primary">ABSGL_10010.1 scaffold 11783</name>
</gene>
<dbReference type="AlphaFoldDB" id="A0A168QB60"/>
<dbReference type="InterPro" id="IPR011032">
    <property type="entry name" value="GroES-like_sf"/>
</dbReference>
<dbReference type="InterPro" id="IPR020843">
    <property type="entry name" value="ER"/>
</dbReference>
<dbReference type="SMART" id="SM00829">
    <property type="entry name" value="PKS_ER"/>
    <property type="match status" value="1"/>
</dbReference>
<organism evidence="2">
    <name type="scientific">Absidia glauca</name>
    <name type="common">Pin mould</name>
    <dbReference type="NCBI Taxonomy" id="4829"/>
    <lineage>
        <taxon>Eukaryota</taxon>
        <taxon>Fungi</taxon>
        <taxon>Fungi incertae sedis</taxon>
        <taxon>Mucoromycota</taxon>
        <taxon>Mucoromycotina</taxon>
        <taxon>Mucoromycetes</taxon>
        <taxon>Mucorales</taxon>
        <taxon>Cunninghamellaceae</taxon>
        <taxon>Absidia</taxon>
    </lineage>
</organism>
<dbReference type="InterPro" id="IPR013154">
    <property type="entry name" value="ADH-like_N"/>
</dbReference>
<evidence type="ECO:0000313" key="3">
    <source>
        <dbReference type="Proteomes" id="UP000078561"/>
    </source>
</evidence>
<evidence type="ECO:0000259" key="1">
    <source>
        <dbReference type="SMART" id="SM00829"/>
    </source>
</evidence>
<dbReference type="InParanoid" id="A0A168QB60"/>
<dbReference type="Gene3D" id="3.90.180.10">
    <property type="entry name" value="Medium-chain alcohol dehydrogenases, catalytic domain"/>
    <property type="match status" value="1"/>
</dbReference>
<dbReference type="EMBL" id="LT554349">
    <property type="protein sequence ID" value="SAM04150.1"/>
    <property type="molecule type" value="Genomic_DNA"/>
</dbReference>
<dbReference type="SUPFAM" id="SSF50129">
    <property type="entry name" value="GroES-like"/>
    <property type="match status" value="1"/>
</dbReference>
<dbReference type="PANTHER" id="PTHR11695:SF294">
    <property type="entry name" value="RETICULON-4-INTERACTING PROTEIN 1, MITOCHONDRIAL"/>
    <property type="match status" value="1"/>
</dbReference>
<dbReference type="OrthoDB" id="201656at2759"/>